<comment type="function">
    <text evidence="6">Ligates lysine onto the cytidine present at position 34 of the AUA codon-specific tRNA(Ile) that contains the anticodon CAU, in an ATP-dependent manner. Cytidine is converted to lysidine, thus changing the amino acid specificity of the tRNA from methionine to isoleucine.</text>
</comment>
<proteinExistence type="inferred from homology"/>
<comment type="subcellular location">
    <subcellularLocation>
        <location evidence="6">Cytoplasm</location>
    </subcellularLocation>
</comment>
<dbReference type="RefSeq" id="WP_052349289.1">
    <property type="nucleotide sequence ID" value="NZ_CP007474.1"/>
</dbReference>
<dbReference type="Gene3D" id="3.40.50.620">
    <property type="entry name" value="HUPs"/>
    <property type="match status" value="1"/>
</dbReference>
<protein>
    <recommendedName>
        <fullName evidence="6">tRNA(Ile)-lysidine synthase</fullName>
        <ecNumber evidence="6">6.3.4.19</ecNumber>
    </recommendedName>
    <alternativeName>
        <fullName evidence="6">tRNA(Ile)-2-lysyl-cytidine synthase</fullName>
    </alternativeName>
    <alternativeName>
        <fullName evidence="6">tRNA(Ile)-lysidine synthetase</fullName>
    </alternativeName>
</protein>
<comment type="domain">
    <text evidence="6">The N-terminal region contains the highly conserved SGGXDS motif, predicted to be a P-loop motif involved in ATP binding.</text>
</comment>
<dbReference type="GO" id="GO:0006400">
    <property type="term" value="P:tRNA modification"/>
    <property type="evidence" value="ECO:0007669"/>
    <property type="project" value="UniProtKB-UniRule"/>
</dbReference>
<evidence type="ECO:0000256" key="2">
    <source>
        <dbReference type="ARBA" id="ARBA00022694"/>
    </source>
</evidence>
<dbReference type="HAMAP" id="MF_01161">
    <property type="entry name" value="tRNA_Ile_lys_synt"/>
    <property type="match status" value="1"/>
</dbReference>
<dbReference type="STRING" id="391036.EHF_0087"/>
<keyword evidence="6" id="KW-0963">Cytoplasm</keyword>
<feature type="domain" description="tRNA(Ile)-lysidine/2-thiocytidine synthase N-terminal" evidence="7">
    <location>
        <begin position="19"/>
        <end position="195"/>
    </location>
</feature>
<feature type="binding site" evidence="6">
    <location>
        <begin position="24"/>
        <end position="29"/>
    </location>
    <ligand>
        <name>ATP</name>
        <dbReference type="ChEBI" id="CHEBI:30616"/>
    </ligand>
</feature>
<evidence type="ECO:0000313" key="9">
    <source>
        <dbReference type="Proteomes" id="UP000023762"/>
    </source>
</evidence>
<gene>
    <name evidence="6 8" type="primary">tilS</name>
    <name evidence="8" type="ORF">EHF_0087</name>
</gene>
<dbReference type="InterPro" id="IPR014729">
    <property type="entry name" value="Rossmann-like_a/b/a_fold"/>
</dbReference>
<keyword evidence="4 6" id="KW-0067">ATP-binding</keyword>
<dbReference type="InterPro" id="IPR012795">
    <property type="entry name" value="tRNA_Ile_lys_synt_N"/>
</dbReference>
<dbReference type="NCBIfam" id="TIGR02432">
    <property type="entry name" value="lysidine_TilS_N"/>
    <property type="match status" value="1"/>
</dbReference>
<dbReference type="GO" id="GO:0005737">
    <property type="term" value="C:cytoplasm"/>
    <property type="evidence" value="ECO:0007669"/>
    <property type="project" value="UniProtKB-SubCell"/>
</dbReference>
<reference evidence="8 9" key="1">
    <citation type="submission" date="2014-03" db="EMBL/GenBank/DDBJ databases">
        <title>Sequencing and Comparison of Genomes and Transcriptome Profiles of Human Ehrlichiosis Agents.</title>
        <authorList>
            <person name="Lin M."/>
            <person name="Daugherty S.C."/>
            <person name="Nagaraj S."/>
            <person name="Cheng Z."/>
            <person name="Xiong Q."/>
            <person name="Lin F.-Y."/>
            <person name="Sengamalay N."/>
            <person name="Ott S."/>
            <person name="Godinez A."/>
            <person name="Tallon L.J."/>
            <person name="Sadzewicz L."/>
            <person name="Fraser C.M."/>
            <person name="Dunning Hotopp J.C."/>
            <person name="Rikihisa Y."/>
        </authorList>
    </citation>
    <scope>NUCLEOTIDE SEQUENCE [LARGE SCALE GENOMIC DNA]</scope>
    <source>
        <strain evidence="8 9">HF</strain>
    </source>
</reference>
<dbReference type="EMBL" id="CP007474">
    <property type="protein sequence ID" value="AHX04686.1"/>
    <property type="molecule type" value="Genomic_DNA"/>
</dbReference>
<dbReference type="HOGENOM" id="CLU_018869_3_2_5"/>
<dbReference type="AlphaFoldDB" id="X5GKL5"/>
<dbReference type="InterPro" id="IPR011063">
    <property type="entry name" value="TilS/TtcA_N"/>
</dbReference>
<evidence type="ECO:0000256" key="1">
    <source>
        <dbReference type="ARBA" id="ARBA00022598"/>
    </source>
</evidence>
<keyword evidence="2 6" id="KW-0819">tRNA processing</keyword>
<dbReference type="SUPFAM" id="SSF52402">
    <property type="entry name" value="Adenine nucleotide alpha hydrolases-like"/>
    <property type="match status" value="1"/>
</dbReference>
<dbReference type="PANTHER" id="PTHR43033">
    <property type="entry name" value="TRNA(ILE)-LYSIDINE SYNTHASE-RELATED"/>
    <property type="match status" value="1"/>
</dbReference>
<dbReference type="CDD" id="cd01992">
    <property type="entry name" value="TilS_N"/>
    <property type="match status" value="1"/>
</dbReference>
<keyword evidence="3 6" id="KW-0547">Nucleotide-binding</keyword>
<dbReference type="PANTHER" id="PTHR43033:SF1">
    <property type="entry name" value="TRNA(ILE)-LYSIDINE SYNTHASE-RELATED"/>
    <property type="match status" value="1"/>
</dbReference>
<dbReference type="EC" id="6.3.4.19" evidence="6"/>
<dbReference type="GO" id="GO:0005524">
    <property type="term" value="F:ATP binding"/>
    <property type="evidence" value="ECO:0007669"/>
    <property type="project" value="UniProtKB-UniRule"/>
</dbReference>
<evidence type="ECO:0000259" key="7">
    <source>
        <dbReference type="Pfam" id="PF01171"/>
    </source>
</evidence>
<evidence type="ECO:0000256" key="4">
    <source>
        <dbReference type="ARBA" id="ARBA00022840"/>
    </source>
</evidence>
<dbReference type="Pfam" id="PF01171">
    <property type="entry name" value="ATP_bind_3"/>
    <property type="match status" value="1"/>
</dbReference>
<sequence length="434" mass="50337">MIDLGLLFRKKIQNLHDSFAVAVSGGIDSMVLLHLSAQYCNQHVPIVLTVNHKLRPEAEQEALFVFQHSQNLNLKCHILNWHGKLPVSNIQSFARQIRYRLLLQWCHENRINYLMIAHQKNDQAETMMIRLERGSGLDGLAGMQEYTYLNDICILRPLLDVSRIELLQYANKNNITWINDTSNNNTKYKRTLYRNMLEMTDNSEILINRLYTASTHIRRSLSCILHYVRLAIDECLEFSTIGHIDIKLTVFLTLPEEISLRLLTYSIMSIGKQKYKPRYAKLNNIFYKIQNNESKISQTLCGCKITKNQNDIISITREASAIQELTINSFTNIVIEWDNRFKISIVNSSPDNVTVSSLNNNYIPKNFKKLNREAVRCLPTLKYKNKIVAYPLQNNSNNDYIGEVRSSITIKEVLVKQNFINLTYSEFISKEPLL</sequence>
<keyword evidence="1 6" id="KW-0436">Ligase</keyword>
<dbReference type="OrthoDB" id="9807403at2"/>
<evidence type="ECO:0000313" key="8">
    <source>
        <dbReference type="EMBL" id="AHX04686.1"/>
    </source>
</evidence>
<comment type="similarity">
    <text evidence="6">Belongs to the tRNA(Ile)-lysidine synthase family.</text>
</comment>
<evidence type="ECO:0000256" key="5">
    <source>
        <dbReference type="ARBA" id="ARBA00048539"/>
    </source>
</evidence>
<dbReference type="KEGG" id="ehh:EHF_0087"/>
<keyword evidence="9" id="KW-1185">Reference proteome</keyword>
<comment type="catalytic activity">
    <reaction evidence="5 6">
        <text>cytidine(34) in tRNA(Ile2) + L-lysine + ATP = lysidine(34) in tRNA(Ile2) + AMP + diphosphate + H(+)</text>
        <dbReference type="Rhea" id="RHEA:43744"/>
        <dbReference type="Rhea" id="RHEA-COMP:10625"/>
        <dbReference type="Rhea" id="RHEA-COMP:10670"/>
        <dbReference type="ChEBI" id="CHEBI:15378"/>
        <dbReference type="ChEBI" id="CHEBI:30616"/>
        <dbReference type="ChEBI" id="CHEBI:32551"/>
        <dbReference type="ChEBI" id="CHEBI:33019"/>
        <dbReference type="ChEBI" id="CHEBI:82748"/>
        <dbReference type="ChEBI" id="CHEBI:83665"/>
        <dbReference type="ChEBI" id="CHEBI:456215"/>
        <dbReference type="EC" id="6.3.4.19"/>
    </reaction>
</comment>
<dbReference type="Proteomes" id="UP000023762">
    <property type="component" value="Chromosome"/>
</dbReference>
<dbReference type="eggNOG" id="COG0037">
    <property type="taxonomic scope" value="Bacteria"/>
</dbReference>
<organism evidence="8 9">
    <name type="scientific">Ehrlichia japonica</name>
    <dbReference type="NCBI Taxonomy" id="391036"/>
    <lineage>
        <taxon>Bacteria</taxon>
        <taxon>Pseudomonadati</taxon>
        <taxon>Pseudomonadota</taxon>
        <taxon>Alphaproteobacteria</taxon>
        <taxon>Rickettsiales</taxon>
        <taxon>Anaplasmataceae</taxon>
        <taxon>Ehrlichia</taxon>
    </lineage>
</organism>
<dbReference type="InterPro" id="IPR012094">
    <property type="entry name" value="tRNA_Ile_lys_synt"/>
</dbReference>
<evidence type="ECO:0000256" key="3">
    <source>
        <dbReference type="ARBA" id="ARBA00022741"/>
    </source>
</evidence>
<dbReference type="GO" id="GO:0032267">
    <property type="term" value="F:tRNA(Ile)-lysidine synthase activity"/>
    <property type="evidence" value="ECO:0007669"/>
    <property type="project" value="UniProtKB-EC"/>
</dbReference>
<evidence type="ECO:0000256" key="6">
    <source>
        <dbReference type="HAMAP-Rule" id="MF_01161"/>
    </source>
</evidence>
<accession>X5GKL5</accession>
<name>X5GKL5_9RICK</name>